<organism evidence="2 3">
    <name type="scientific">Patella caerulea</name>
    <name type="common">Rayed Mediterranean limpet</name>
    <dbReference type="NCBI Taxonomy" id="87958"/>
    <lineage>
        <taxon>Eukaryota</taxon>
        <taxon>Metazoa</taxon>
        <taxon>Spiralia</taxon>
        <taxon>Lophotrochozoa</taxon>
        <taxon>Mollusca</taxon>
        <taxon>Gastropoda</taxon>
        <taxon>Patellogastropoda</taxon>
        <taxon>Patelloidea</taxon>
        <taxon>Patellidae</taxon>
        <taxon>Patella</taxon>
    </lineage>
</organism>
<dbReference type="InterPro" id="IPR005135">
    <property type="entry name" value="Endo/exonuclease/phosphatase"/>
</dbReference>
<dbReference type="AlphaFoldDB" id="A0AAN8PAB4"/>
<name>A0AAN8PAB4_PATCE</name>
<evidence type="ECO:0000313" key="2">
    <source>
        <dbReference type="EMBL" id="KAK6171674.1"/>
    </source>
</evidence>
<dbReference type="Gene3D" id="3.60.10.10">
    <property type="entry name" value="Endonuclease/exonuclease/phosphatase"/>
    <property type="match status" value="1"/>
</dbReference>
<accession>A0AAN8PAB4</accession>
<dbReference type="Pfam" id="PF03372">
    <property type="entry name" value="Exo_endo_phos"/>
    <property type="match status" value="1"/>
</dbReference>
<evidence type="ECO:0000259" key="1">
    <source>
        <dbReference type="Pfam" id="PF03372"/>
    </source>
</evidence>
<dbReference type="EMBL" id="JAZGQO010000013">
    <property type="protein sequence ID" value="KAK6171674.1"/>
    <property type="molecule type" value="Genomic_DNA"/>
</dbReference>
<sequence>MHIISCNIQRGFDEKINILTDKFSYPEILCLQETVSNTKIINESKIYQDGNYKIISNTIDNNYLGTSMLIRNDIEFNDKTTNVINIYGPPGSTKEKQNFFQSLHNHIINIYNEKEYYILIGDFNVTENKIDSKNDTYYSQIVIDLLINITKIIEISDVFRNKFPDKILYTWSNTRGSASRIDRAYISNNLLTSVTHLNHHPNTKSDHKILSLKINLDSYRWGRGFWKFNNSVLTNNNYKSAITKFWEFWQKEKTNFRHSNEWWDKGKQEIQSITKTFCIAISKIKQSKLKLLYSCLEDEEQTQKPDQNKINKIKNDITHIEDYKNEGYIIRSKLDINITDKSNIDIYKIAEEKNACNKKITQLQNNHGEIHTTKQDIPYMNIIQIYIHLKT</sequence>
<feature type="domain" description="Endonuclease/exonuclease/phosphatase" evidence="1">
    <location>
        <begin position="6"/>
        <end position="207"/>
    </location>
</feature>
<gene>
    <name evidence="2" type="ORF">SNE40_018116</name>
</gene>
<protein>
    <recommendedName>
        <fullName evidence="1">Endonuclease/exonuclease/phosphatase domain-containing protein</fullName>
    </recommendedName>
</protein>
<dbReference type="InterPro" id="IPR036691">
    <property type="entry name" value="Endo/exonu/phosph_ase_sf"/>
</dbReference>
<dbReference type="GO" id="GO:0003824">
    <property type="term" value="F:catalytic activity"/>
    <property type="evidence" value="ECO:0007669"/>
    <property type="project" value="InterPro"/>
</dbReference>
<dbReference type="Proteomes" id="UP001347796">
    <property type="component" value="Unassembled WGS sequence"/>
</dbReference>
<dbReference type="SUPFAM" id="SSF56219">
    <property type="entry name" value="DNase I-like"/>
    <property type="match status" value="1"/>
</dbReference>
<reference evidence="2 3" key="1">
    <citation type="submission" date="2024-01" db="EMBL/GenBank/DDBJ databases">
        <title>The genome of the rayed Mediterranean limpet Patella caerulea (Linnaeus, 1758).</title>
        <authorList>
            <person name="Anh-Thu Weber A."/>
            <person name="Halstead-Nussloch G."/>
        </authorList>
    </citation>
    <scope>NUCLEOTIDE SEQUENCE [LARGE SCALE GENOMIC DNA]</scope>
    <source>
        <strain evidence="2">AATW-2023a</strain>
        <tissue evidence="2">Whole specimen</tissue>
    </source>
</reference>
<proteinExistence type="predicted"/>
<keyword evidence="3" id="KW-1185">Reference proteome</keyword>
<comment type="caution">
    <text evidence="2">The sequence shown here is derived from an EMBL/GenBank/DDBJ whole genome shotgun (WGS) entry which is preliminary data.</text>
</comment>
<evidence type="ECO:0000313" key="3">
    <source>
        <dbReference type="Proteomes" id="UP001347796"/>
    </source>
</evidence>